<dbReference type="Pfam" id="PF00400">
    <property type="entry name" value="WD40"/>
    <property type="match status" value="3"/>
</dbReference>
<dbReference type="PROSITE" id="PS50294">
    <property type="entry name" value="WD_REPEATS_REGION"/>
    <property type="match status" value="4"/>
</dbReference>
<feature type="domain" description="C2" evidence="4">
    <location>
        <begin position="6"/>
        <end position="120"/>
    </location>
</feature>
<dbReference type="PRINTS" id="PR00320">
    <property type="entry name" value="GPROTEINBRPT"/>
</dbReference>
<dbReference type="InterPro" id="IPR035892">
    <property type="entry name" value="C2_domain_sf"/>
</dbReference>
<dbReference type="InterPro" id="IPR019775">
    <property type="entry name" value="WD40_repeat_CS"/>
</dbReference>
<feature type="repeat" description="WD" evidence="3">
    <location>
        <begin position="1080"/>
        <end position="1121"/>
    </location>
</feature>
<proteinExistence type="predicted"/>
<dbReference type="Pfam" id="PF24883">
    <property type="entry name" value="NPHP3_N"/>
    <property type="match status" value="1"/>
</dbReference>
<dbReference type="PROSITE" id="PS50082">
    <property type="entry name" value="WD_REPEATS_2"/>
    <property type="match status" value="4"/>
</dbReference>
<dbReference type="PANTHER" id="PTHR19848:SF8">
    <property type="entry name" value="F-BOX AND WD REPEAT DOMAIN CONTAINING 7"/>
    <property type="match status" value="1"/>
</dbReference>
<name>A0A4Y7PKJ5_9AGAM</name>
<dbReference type="InterPro" id="IPR001680">
    <property type="entry name" value="WD40_rpt"/>
</dbReference>
<dbReference type="Pfam" id="PF00168">
    <property type="entry name" value="C2"/>
    <property type="match status" value="1"/>
</dbReference>
<accession>A0A4Y7PKJ5</accession>
<feature type="repeat" description="WD" evidence="3">
    <location>
        <begin position="912"/>
        <end position="953"/>
    </location>
</feature>
<organism evidence="5 6">
    <name type="scientific">Rickenella mellea</name>
    <dbReference type="NCBI Taxonomy" id="50990"/>
    <lineage>
        <taxon>Eukaryota</taxon>
        <taxon>Fungi</taxon>
        <taxon>Dikarya</taxon>
        <taxon>Basidiomycota</taxon>
        <taxon>Agaricomycotina</taxon>
        <taxon>Agaricomycetes</taxon>
        <taxon>Hymenochaetales</taxon>
        <taxon>Rickenellaceae</taxon>
        <taxon>Rickenella</taxon>
    </lineage>
</organism>
<dbReference type="SMART" id="SM00239">
    <property type="entry name" value="C2"/>
    <property type="match status" value="1"/>
</dbReference>
<evidence type="ECO:0000313" key="6">
    <source>
        <dbReference type="Proteomes" id="UP000294933"/>
    </source>
</evidence>
<dbReference type="CDD" id="cd00200">
    <property type="entry name" value="WD40"/>
    <property type="match status" value="1"/>
</dbReference>
<dbReference type="InterPro" id="IPR036322">
    <property type="entry name" value="WD40_repeat_dom_sf"/>
</dbReference>
<dbReference type="Proteomes" id="UP000294933">
    <property type="component" value="Unassembled WGS sequence"/>
</dbReference>
<dbReference type="OrthoDB" id="3038309at2759"/>
<evidence type="ECO:0000256" key="1">
    <source>
        <dbReference type="ARBA" id="ARBA00022574"/>
    </source>
</evidence>
<evidence type="ECO:0000313" key="5">
    <source>
        <dbReference type="EMBL" id="TDL15069.1"/>
    </source>
</evidence>
<dbReference type="SUPFAM" id="SSF52540">
    <property type="entry name" value="P-loop containing nucleoside triphosphate hydrolases"/>
    <property type="match status" value="1"/>
</dbReference>
<dbReference type="STRING" id="50990.A0A4Y7PKJ5"/>
<dbReference type="EMBL" id="ML170292">
    <property type="protein sequence ID" value="TDL15069.1"/>
    <property type="molecule type" value="Genomic_DNA"/>
</dbReference>
<feature type="repeat" description="WD" evidence="3">
    <location>
        <begin position="998"/>
        <end position="1031"/>
    </location>
</feature>
<feature type="repeat" description="WD" evidence="3">
    <location>
        <begin position="955"/>
        <end position="996"/>
    </location>
</feature>
<keyword evidence="6" id="KW-1185">Reference proteome</keyword>
<keyword evidence="1 3" id="KW-0853">WD repeat</keyword>
<evidence type="ECO:0000256" key="3">
    <source>
        <dbReference type="PROSITE-ProRule" id="PRU00221"/>
    </source>
</evidence>
<dbReference type="SMART" id="SM00320">
    <property type="entry name" value="WD40"/>
    <property type="match status" value="6"/>
</dbReference>
<dbReference type="Gene3D" id="2.60.40.150">
    <property type="entry name" value="C2 domain"/>
    <property type="match status" value="1"/>
</dbReference>
<protein>
    <recommendedName>
        <fullName evidence="4">C2 domain-containing protein</fullName>
    </recommendedName>
</protein>
<keyword evidence="2" id="KW-0677">Repeat</keyword>
<reference evidence="5 6" key="1">
    <citation type="submission" date="2018-06" db="EMBL/GenBank/DDBJ databases">
        <title>A transcriptomic atlas of mushroom development highlights an independent origin of complex multicellularity.</title>
        <authorList>
            <consortium name="DOE Joint Genome Institute"/>
            <person name="Krizsan K."/>
            <person name="Almasi E."/>
            <person name="Merenyi Z."/>
            <person name="Sahu N."/>
            <person name="Viragh M."/>
            <person name="Koszo T."/>
            <person name="Mondo S."/>
            <person name="Kiss B."/>
            <person name="Balint B."/>
            <person name="Kues U."/>
            <person name="Barry K."/>
            <person name="Hegedus J.C."/>
            <person name="Henrissat B."/>
            <person name="Johnson J."/>
            <person name="Lipzen A."/>
            <person name="Ohm R."/>
            <person name="Nagy I."/>
            <person name="Pangilinan J."/>
            <person name="Yan J."/>
            <person name="Xiong Y."/>
            <person name="Grigoriev I.V."/>
            <person name="Hibbett D.S."/>
            <person name="Nagy L.G."/>
        </authorList>
    </citation>
    <scope>NUCLEOTIDE SEQUENCE [LARGE SCALE GENOMIC DNA]</scope>
    <source>
        <strain evidence="5 6">SZMC22713</strain>
    </source>
</reference>
<dbReference type="InterPro" id="IPR027417">
    <property type="entry name" value="P-loop_NTPase"/>
</dbReference>
<dbReference type="VEuPathDB" id="FungiDB:BD410DRAFT_796718"/>
<dbReference type="PROSITE" id="PS00678">
    <property type="entry name" value="WD_REPEATS_1"/>
    <property type="match status" value="2"/>
</dbReference>
<sequence>MKKNGNPATAAKNGNVSSSNAERFLGITVLEAKGLPSSRPTQNKHFVRVLMGGATRETKPAERGTSPKWREHFDLAMPSDLNSKLSLSVMAKHVLRDGFIGAIEESVSVILASRGQDVTRPLSDRDGQLLKAGGSLTFRVDAAQLPTQSAVEVLVSGPSKDLEAIQRVSVPDAVKTAATGANVVGEVVNLAGSNSACWEPLLNSVKLFTKLADRISEVHPYAKMAWDVLSFAHKMFINQIGRDDSIDSLLDTMKEAYKFVYDANGLSDNASLNNILVAFAIQSTECGYFIQTYARTKSFGKRLVKSAVSNTDDVIAQYKMTFEELYIAFDRKATVQTAISVRRILDDVHSVAIAVDLNDMIYTPARFEVERVCLPHTRQGLLDDIYSWANELVENQPRICLLTGMPGSGKSAISHTVSRQFNELKRLGSSFFFDKDRDETCHPENVFCTIARDLADLDPYIRDQLWKAIGNNRSLRLTRSVKEQFERFILNPTKDMEELGTNGPLVIVIDALDKCGDAASREGIVDILARRISELPSNFRFLVTSTPEVDIISAFSRQPLVIHKKMEEIERTTTDADISTFVHHQFSRDLTDAASQAEQWQDAIVNHSDGLFVWASTASRFVGGTGGEADGKNPVERLNIALSGEQGGEKISKLYLTILRNAFDEKDPLVMARFRVVLGRILVVMTPLSVTSLNELGDSRDPTQNFDVDLITRRLGSLIDGVQSRNTPLRMFHASFREFLVDPLQSYKFYVDVTAESGKLAGPCLGVISKSLHQSLELMQKFLQNQTVSQNSVEQYMSPTVQYACRFWIHHLLDVREPAHDLKSSVRTFTIRYSLLWVEAMNRLGRLKSDWRMIEECWRWFQIFNSGDRNTESSYSLVHSAILSFWLSESQTDFGMNESGLVPQRNKILSGLKGDISNIDYVAYSTNSSKVLTVTNDRYVQIWELETGEPIGHTHERQRDSVSSVAFSPDKQYIMTGYRDGSLRMWDSKNGTCIWTMPNGHTDSITSMAFSADGNRLMSTSVDKSIRFWDVLRFKSHSELLSGHSAASFSLDCKHASSASSDNTIWLWDLEREPLGRRPLEGHTKAVNSTCFSNDGKLLISASDDKTIRIWDTGIGKQISMSKANVAEALSAIFSDDCNLAASKSSEGKVLVFEVPALHVVEEPEGVTILK</sequence>
<dbReference type="CDD" id="cd00030">
    <property type="entry name" value="C2"/>
    <property type="match status" value="1"/>
</dbReference>
<gene>
    <name evidence="5" type="ORF">BD410DRAFT_796718</name>
</gene>
<dbReference type="Gene3D" id="2.130.10.10">
    <property type="entry name" value="YVTN repeat-like/Quinoprotein amine dehydrogenase"/>
    <property type="match status" value="2"/>
</dbReference>
<evidence type="ECO:0000256" key="2">
    <source>
        <dbReference type="ARBA" id="ARBA00022737"/>
    </source>
</evidence>
<dbReference type="PANTHER" id="PTHR19848">
    <property type="entry name" value="WD40 REPEAT PROTEIN"/>
    <property type="match status" value="1"/>
</dbReference>
<dbReference type="InterPro" id="IPR000008">
    <property type="entry name" value="C2_dom"/>
</dbReference>
<dbReference type="InterPro" id="IPR056884">
    <property type="entry name" value="NPHP3-like_N"/>
</dbReference>
<dbReference type="Gene3D" id="3.40.50.300">
    <property type="entry name" value="P-loop containing nucleotide triphosphate hydrolases"/>
    <property type="match status" value="1"/>
</dbReference>
<dbReference type="InterPro" id="IPR015943">
    <property type="entry name" value="WD40/YVTN_repeat-like_dom_sf"/>
</dbReference>
<dbReference type="InterPro" id="IPR020472">
    <property type="entry name" value="WD40_PAC1"/>
</dbReference>
<dbReference type="SUPFAM" id="SSF50978">
    <property type="entry name" value="WD40 repeat-like"/>
    <property type="match status" value="1"/>
</dbReference>
<dbReference type="SUPFAM" id="SSF49562">
    <property type="entry name" value="C2 domain (Calcium/lipid-binding domain, CaLB)"/>
    <property type="match status" value="1"/>
</dbReference>
<dbReference type="PROSITE" id="PS50004">
    <property type="entry name" value="C2"/>
    <property type="match status" value="1"/>
</dbReference>
<dbReference type="AlphaFoldDB" id="A0A4Y7PKJ5"/>
<evidence type="ECO:0000259" key="4">
    <source>
        <dbReference type="PROSITE" id="PS50004"/>
    </source>
</evidence>